<dbReference type="AlphaFoldDB" id="A0A8S3YTQ6"/>
<gene>
    <name evidence="10" type="ORF">CUNI_LOCUS3284</name>
</gene>
<dbReference type="GO" id="GO:0004930">
    <property type="term" value="F:G protein-coupled receptor activity"/>
    <property type="evidence" value="ECO:0007669"/>
    <property type="project" value="UniProtKB-KW"/>
</dbReference>
<proteinExistence type="predicted"/>
<keyword evidence="7" id="KW-0807">Transducer</keyword>
<evidence type="ECO:0000313" key="10">
    <source>
        <dbReference type="EMBL" id="CAG5117726.1"/>
    </source>
</evidence>
<evidence type="ECO:0000256" key="7">
    <source>
        <dbReference type="ARBA" id="ARBA00023224"/>
    </source>
</evidence>
<accession>A0A8S3YTQ6</accession>
<dbReference type="InterPro" id="IPR017452">
    <property type="entry name" value="GPCR_Rhodpsn_7TM"/>
</dbReference>
<keyword evidence="5 8" id="KW-0472">Membrane</keyword>
<evidence type="ECO:0000256" key="4">
    <source>
        <dbReference type="ARBA" id="ARBA00023040"/>
    </source>
</evidence>
<evidence type="ECO:0000259" key="9">
    <source>
        <dbReference type="PROSITE" id="PS50262"/>
    </source>
</evidence>
<comment type="subcellular location">
    <subcellularLocation>
        <location evidence="1">Membrane</location>
        <topology evidence="1">Multi-pass membrane protein</topology>
    </subcellularLocation>
</comment>
<dbReference type="GO" id="GO:0005886">
    <property type="term" value="C:plasma membrane"/>
    <property type="evidence" value="ECO:0007669"/>
    <property type="project" value="TreeGrafter"/>
</dbReference>
<feature type="transmembrane region" description="Helical" evidence="8">
    <location>
        <begin position="194"/>
        <end position="212"/>
    </location>
</feature>
<protein>
    <recommendedName>
        <fullName evidence="9">G-protein coupled receptors family 1 profile domain-containing protein</fullName>
    </recommendedName>
</protein>
<feature type="transmembrane region" description="Helical" evidence="8">
    <location>
        <begin position="292"/>
        <end position="309"/>
    </location>
</feature>
<dbReference type="Gene3D" id="1.20.1070.10">
    <property type="entry name" value="Rhodopsin 7-helix transmembrane proteins"/>
    <property type="match status" value="1"/>
</dbReference>
<dbReference type="OrthoDB" id="9990906at2759"/>
<sequence length="369" mass="41918">MELTNFTEASNATAADDWSVAMKNGLDRSITPVLYVVGFPGNIISFTIWLQKRMRHSSGYYLAALALDDLIFLVLHLVYELHTAWHVTLLDYPFVCEAYTIIFLATQFLSPFLVLAFTTERYISICHPFKRETFCTIRRAKIVIICLCISMPFLTAINGYFWYLTDTKGCTTRPEVTQGESRSLYNIYSTTVDMLAFVIVPVAVLVLNILVIREMRRLSRVEQTQLHGSSQRTGSTTVMLLAVSFYQIITTLPVTIAYAVYLEFSCEGPLPECSEGNKIYALVLTVIREYGITHYAFNIFIYVITGKMFREELKKLLMRPCAKLASSFPTLPTDYASLRTSVRGSDRSKTWVSVNGNHNNDRIPNETLL</sequence>
<evidence type="ECO:0000313" key="11">
    <source>
        <dbReference type="Proteomes" id="UP000678393"/>
    </source>
</evidence>
<keyword evidence="2 8" id="KW-0812">Transmembrane</keyword>
<dbReference type="SUPFAM" id="SSF81321">
    <property type="entry name" value="Family A G protein-coupled receptor-like"/>
    <property type="match status" value="1"/>
</dbReference>
<dbReference type="PRINTS" id="PR00237">
    <property type="entry name" value="GPCRRHODOPSN"/>
</dbReference>
<keyword evidence="4" id="KW-0297">G-protein coupled receptor</keyword>
<dbReference type="InterPro" id="IPR000276">
    <property type="entry name" value="GPCR_Rhodpsn"/>
</dbReference>
<evidence type="ECO:0000256" key="5">
    <source>
        <dbReference type="ARBA" id="ARBA00023136"/>
    </source>
</evidence>
<feature type="transmembrane region" description="Helical" evidence="8">
    <location>
        <begin position="238"/>
        <end position="261"/>
    </location>
</feature>
<evidence type="ECO:0000256" key="6">
    <source>
        <dbReference type="ARBA" id="ARBA00023170"/>
    </source>
</evidence>
<dbReference type="PANTHER" id="PTHR24243">
    <property type="entry name" value="G-PROTEIN COUPLED RECEPTOR"/>
    <property type="match status" value="1"/>
</dbReference>
<organism evidence="10 11">
    <name type="scientific">Candidula unifasciata</name>
    <dbReference type="NCBI Taxonomy" id="100452"/>
    <lineage>
        <taxon>Eukaryota</taxon>
        <taxon>Metazoa</taxon>
        <taxon>Spiralia</taxon>
        <taxon>Lophotrochozoa</taxon>
        <taxon>Mollusca</taxon>
        <taxon>Gastropoda</taxon>
        <taxon>Heterobranchia</taxon>
        <taxon>Euthyneura</taxon>
        <taxon>Panpulmonata</taxon>
        <taxon>Eupulmonata</taxon>
        <taxon>Stylommatophora</taxon>
        <taxon>Helicina</taxon>
        <taxon>Helicoidea</taxon>
        <taxon>Geomitridae</taxon>
        <taxon>Candidula</taxon>
    </lineage>
</organism>
<feature type="transmembrane region" description="Helical" evidence="8">
    <location>
        <begin position="32"/>
        <end position="50"/>
    </location>
</feature>
<dbReference type="EMBL" id="CAJHNH020000446">
    <property type="protein sequence ID" value="CAG5117726.1"/>
    <property type="molecule type" value="Genomic_DNA"/>
</dbReference>
<comment type="caution">
    <text evidence="10">The sequence shown here is derived from an EMBL/GenBank/DDBJ whole genome shotgun (WGS) entry which is preliminary data.</text>
</comment>
<reference evidence="10" key="1">
    <citation type="submission" date="2021-04" db="EMBL/GenBank/DDBJ databases">
        <authorList>
            <consortium name="Molecular Ecology Group"/>
        </authorList>
    </citation>
    <scope>NUCLEOTIDE SEQUENCE</scope>
</reference>
<evidence type="ECO:0000256" key="3">
    <source>
        <dbReference type="ARBA" id="ARBA00022989"/>
    </source>
</evidence>
<feature type="transmembrane region" description="Helical" evidence="8">
    <location>
        <begin position="99"/>
        <end position="119"/>
    </location>
</feature>
<feature type="transmembrane region" description="Helical" evidence="8">
    <location>
        <begin position="59"/>
        <end position="79"/>
    </location>
</feature>
<dbReference type="Proteomes" id="UP000678393">
    <property type="component" value="Unassembled WGS sequence"/>
</dbReference>
<dbReference type="Pfam" id="PF00001">
    <property type="entry name" value="7tm_1"/>
    <property type="match status" value="1"/>
</dbReference>
<dbReference type="CDD" id="cd14978">
    <property type="entry name" value="7tmA_FMRFamide_R-like"/>
    <property type="match status" value="1"/>
</dbReference>
<evidence type="ECO:0000256" key="1">
    <source>
        <dbReference type="ARBA" id="ARBA00004141"/>
    </source>
</evidence>
<feature type="transmembrane region" description="Helical" evidence="8">
    <location>
        <begin position="140"/>
        <end position="163"/>
    </location>
</feature>
<evidence type="ECO:0000256" key="2">
    <source>
        <dbReference type="ARBA" id="ARBA00022692"/>
    </source>
</evidence>
<dbReference type="PANTHER" id="PTHR24243:SF233">
    <property type="entry name" value="THYROTROPIN-RELEASING HORMONE RECEPTOR"/>
    <property type="match status" value="1"/>
</dbReference>
<evidence type="ECO:0000256" key="8">
    <source>
        <dbReference type="SAM" id="Phobius"/>
    </source>
</evidence>
<name>A0A8S3YTQ6_9EUPU</name>
<dbReference type="PROSITE" id="PS50262">
    <property type="entry name" value="G_PROTEIN_RECEP_F1_2"/>
    <property type="match status" value="1"/>
</dbReference>
<keyword evidence="6" id="KW-0675">Receptor</keyword>
<feature type="domain" description="G-protein coupled receptors family 1 profile" evidence="9">
    <location>
        <begin position="41"/>
        <end position="302"/>
    </location>
</feature>
<keyword evidence="3 8" id="KW-1133">Transmembrane helix</keyword>
<keyword evidence="11" id="KW-1185">Reference proteome</keyword>